<accession>A0A9D9HH06</accession>
<feature type="domain" description="TGS" evidence="1">
    <location>
        <begin position="1"/>
        <end position="62"/>
    </location>
</feature>
<dbReference type="InterPro" id="IPR006083">
    <property type="entry name" value="PRK/URK"/>
</dbReference>
<sequence length="562" mass="63070">MTAFTITFPGGKRREFQSPVTGAGLLPEFRTDGHPVYAVLVNNELYSLNREIAVTAEVQPLTDETTEGSNVYRRTLCFILAAAAAALYPERKLQVGHSLGHSYYYALTAEDEKNGGGSGIDFTALDKKMREIIAADLPIRNRFVSYREALEIFRSNGQDDTYRLLNQLGRPRFLINSIKNFPGNPAGEFTDLYYLPLLPSTGLANIFHLMPYGKGFLLRFPPTAHPGRLEEFRDIPKLSSVYRKYRDWGRRIGVSSAGELNDVIIRGGIKEFMEITETLQNRHFAEIADNICSRPDVRVVMLAGPSSSGKTTSAKKLSLQLRVLGYEPKVISLDNYYRGQDSAPLGADGKPDYECLEALDVPLFNRNLLDLFDGREVEIPVYDFKTGSRKPEGFSFRMNARTILIVEGIHGLNDNLTPNIPAERKYKVYLSALTQLTLDDHNRIPTSDNRLIRRIVRDAQFRNKGAAGTIAMWGAVRRGEQAHIFPFQNQADIMLNTALDYELPVLKVYAEPLLRAVKPVEPEYAKASELLGFLSNFMPVSSSCVPGQSILREFIGESDFKY</sequence>
<dbReference type="InterPro" id="IPR004095">
    <property type="entry name" value="TGS"/>
</dbReference>
<proteinExistence type="predicted"/>
<dbReference type="InterPro" id="IPR018163">
    <property type="entry name" value="Thr/Ala-tRNA-synth_IIc_edit"/>
</dbReference>
<name>A0A9D9HH06_9SPIR</name>
<evidence type="ECO:0000313" key="3">
    <source>
        <dbReference type="Proteomes" id="UP000823616"/>
    </source>
</evidence>
<dbReference type="SUPFAM" id="SSF52540">
    <property type="entry name" value="P-loop containing nucleoside triphosphate hydrolases"/>
    <property type="match status" value="1"/>
</dbReference>
<keyword evidence="2" id="KW-0808">Transferase</keyword>
<organism evidence="2 3">
    <name type="scientific">Candidatus Avitreponema avistercoris</name>
    <dbReference type="NCBI Taxonomy" id="2840705"/>
    <lineage>
        <taxon>Bacteria</taxon>
        <taxon>Pseudomonadati</taxon>
        <taxon>Spirochaetota</taxon>
        <taxon>Spirochaetia</taxon>
        <taxon>Spirochaetales</taxon>
        <taxon>Candidatus Avitreponema</taxon>
    </lineage>
</organism>
<dbReference type="Gene3D" id="3.40.50.300">
    <property type="entry name" value="P-loop containing nucleotide triphosphate hydrolases"/>
    <property type="match status" value="1"/>
</dbReference>
<dbReference type="GO" id="GO:0005524">
    <property type="term" value="F:ATP binding"/>
    <property type="evidence" value="ECO:0007669"/>
    <property type="project" value="InterPro"/>
</dbReference>
<dbReference type="Pfam" id="PF00485">
    <property type="entry name" value="PRK"/>
    <property type="match status" value="1"/>
</dbReference>
<dbReference type="EMBL" id="JADIMS010000157">
    <property type="protein sequence ID" value="MBO8451141.1"/>
    <property type="molecule type" value="Genomic_DNA"/>
</dbReference>
<dbReference type="PANTHER" id="PTHR10285">
    <property type="entry name" value="URIDINE KINASE"/>
    <property type="match status" value="1"/>
</dbReference>
<reference evidence="2" key="1">
    <citation type="submission" date="2020-10" db="EMBL/GenBank/DDBJ databases">
        <authorList>
            <person name="Gilroy R."/>
        </authorList>
    </citation>
    <scope>NUCLEOTIDE SEQUENCE</scope>
    <source>
        <strain evidence="2">B3-4054</strain>
    </source>
</reference>
<dbReference type="AlphaFoldDB" id="A0A9D9HH06"/>
<dbReference type="CDD" id="cd02028">
    <property type="entry name" value="UMPK_like"/>
    <property type="match status" value="1"/>
</dbReference>
<dbReference type="GO" id="GO:0016301">
    <property type="term" value="F:kinase activity"/>
    <property type="evidence" value="ECO:0007669"/>
    <property type="project" value="UniProtKB-KW"/>
</dbReference>
<dbReference type="PRINTS" id="PR00988">
    <property type="entry name" value="URIDINKINASE"/>
</dbReference>
<dbReference type="InterPro" id="IPR003593">
    <property type="entry name" value="AAA+_ATPase"/>
</dbReference>
<keyword evidence="2" id="KW-0418">Kinase</keyword>
<dbReference type="SUPFAM" id="SSF55186">
    <property type="entry name" value="ThrRS/AlaRS common domain"/>
    <property type="match status" value="1"/>
</dbReference>
<evidence type="ECO:0000313" key="2">
    <source>
        <dbReference type="EMBL" id="MBO8451141.1"/>
    </source>
</evidence>
<evidence type="ECO:0000259" key="1">
    <source>
        <dbReference type="PROSITE" id="PS51880"/>
    </source>
</evidence>
<dbReference type="Gene3D" id="3.30.980.10">
    <property type="entry name" value="Threonyl-trna Synthetase, Chain A, domain 2"/>
    <property type="match status" value="1"/>
</dbReference>
<gene>
    <name evidence="2" type="ORF">IAA96_08565</name>
</gene>
<reference evidence="2" key="2">
    <citation type="journal article" date="2021" name="PeerJ">
        <title>Extensive microbial diversity within the chicken gut microbiome revealed by metagenomics and culture.</title>
        <authorList>
            <person name="Gilroy R."/>
            <person name="Ravi A."/>
            <person name="Getino M."/>
            <person name="Pursley I."/>
            <person name="Horton D.L."/>
            <person name="Alikhan N.F."/>
            <person name="Baker D."/>
            <person name="Gharbi K."/>
            <person name="Hall N."/>
            <person name="Watson M."/>
            <person name="Adriaenssens E.M."/>
            <person name="Foster-Nyarko E."/>
            <person name="Jarju S."/>
            <person name="Secka A."/>
            <person name="Antonio M."/>
            <person name="Oren A."/>
            <person name="Chaudhuri R.R."/>
            <person name="La Ragione R."/>
            <person name="Hildebrand F."/>
            <person name="Pallen M.J."/>
        </authorList>
    </citation>
    <scope>NUCLEOTIDE SEQUENCE</scope>
    <source>
        <strain evidence="2">B3-4054</strain>
    </source>
</reference>
<dbReference type="SMART" id="SM00382">
    <property type="entry name" value="AAA"/>
    <property type="match status" value="1"/>
</dbReference>
<dbReference type="PROSITE" id="PS51880">
    <property type="entry name" value="TGS"/>
    <property type="match status" value="1"/>
</dbReference>
<protein>
    <submittedName>
        <fullName evidence="2">Nucleoside kinase</fullName>
    </submittedName>
</protein>
<comment type="caution">
    <text evidence="2">The sequence shown here is derived from an EMBL/GenBank/DDBJ whole genome shotgun (WGS) entry which is preliminary data.</text>
</comment>
<dbReference type="Proteomes" id="UP000823616">
    <property type="component" value="Unassembled WGS sequence"/>
</dbReference>
<dbReference type="InterPro" id="IPR027417">
    <property type="entry name" value="P-loop_NTPase"/>
</dbReference>